<dbReference type="OrthoDB" id="9968507at2"/>
<evidence type="ECO:0000313" key="2">
    <source>
        <dbReference type="Proteomes" id="UP000033566"/>
    </source>
</evidence>
<dbReference type="Proteomes" id="UP000033566">
    <property type="component" value="Chromosome"/>
</dbReference>
<organism evidence="1 2">
    <name type="scientific">Corynebacterium camporealensis</name>
    <dbReference type="NCBI Taxonomy" id="161896"/>
    <lineage>
        <taxon>Bacteria</taxon>
        <taxon>Bacillati</taxon>
        <taxon>Actinomycetota</taxon>
        <taxon>Actinomycetes</taxon>
        <taxon>Mycobacteriales</taxon>
        <taxon>Corynebacteriaceae</taxon>
        <taxon>Corynebacterium</taxon>
    </lineage>
</organism>
<dbReference type="AlphaFoldDB" id="A0A0F6TBM6"/>
<keyword evidence="2" id="KW-1185">Reference proteome</keyword>
<dbReference type="EMBL" id="CP011311">
    <property type="protein sequence ID" value="AKE40031.1"/>
    <property type="molecule type" value="Genomic_DNA"/>
</dbReference>
<evidence type="ECO:0000313" key="1">
    <source>
        <dbReference type="EMBL" id="AKE40031.1"/>
    </source>
</evidence>
<accession>A0A0F6TBM6</accession>
<dbReference type="KEGG" id="ccj:UL81_10485"/>
<dbReference type="HOGENOM" id="CLU_2632102_0_0_11"/>
<protein>
    <submittedName>
        <fullName evidence="1">Uncharacterized protein</fullName>
    </submittedName>
</protein>
<proteinExistence type="predicted"/>
<dbReference type="RefSeq" id="WP_035106398.1">
    <property type="nucleotide sequence ID" value="NZ_CP011311.1"/>
</dbReference>
<gene>
    <name evidence="1" type="ORF">UL81_10485</name>
</gene>
<name>A0A0F6TBM6_9CORY</name>
<dbReference type="STRING" id="161896.UL81_10485"/>
<sequence>MKEHMPQRLASFSFIVCAIAMGISFALNGGSITGTKEWAMAIGIVVLVSLTVALIVWTFSRMILVGKQPKNDNTVGD</sequence>
<reference evidence="1 2" key="1">
    <citation type="journal article" date="2015" name="Genome Announc.">
        <title>Complete Genome Sequence of Corynebacterium camporealensis DSM 44610, Isolated from the Milk of a Manchega Sheep with Subclinical Mastitis.</title>
        <authorList>
            <person name="Ruckert C."/>
            <person name="Albersmeier A."/>
            <person name="Winkler A."/>
            <person name="Tauch A."/>
        </authorList>
    </citation>
    <scope>NUCLEOTIDE SEQUENCE [LARGE SCALE GENOMIC DNA]</scope>
    <source>
        <strain evidence="1 2">DSM 44610</strain>
    </source>
</reference>
<dbReference type="PATRIC" id="fig|161896.4.peg.2045"/>